<proteinExistence type="predicted"/>
<sequence length="172" mass="19233">MEFVPDTLPGEVGCIPQCTSSLCRSLLTAFWIPFFVCETFIFGLTLMKMIRSSGEIQYYSKLIKIFFRDGFIYYFGTRFSSLTLIMAIDAPFEKTALVIMSISVANLLVWILAPISLAYIATSLMRSLQVTAGSRLLLNLRGVINNEYDSTVKSSRMSFQQAETGSSLGGRR</sequence>
<keyword evidence="1 2" id="KW-0812">Transmembrane</keyword>
<accession>A0A286UT87</accession>
<protein>
    <submittedName>
        <fullName evidence="2">Transmembrane</fullName>
    </submittedName>
</protein>
<organism evidence="2 3">
    <name type="scientific">Pyrrhoderma noxium</name>
    <dbReference type="NCBI Taxonomy" id="2282107"/>
    <lineage>
        <taxon>Eukaryota</taxon>
        <taxon>Fungi</taxon>
        <taxon>Dikarya</taxon>
        <taxon>Basidiomycota</taxon>
        <taxon>Agaricomycotina</taxon>
        <taxon>Agaricomycetes</taxon>
        <taxon>Hymenochaetales</taxon>
        <taxon>Hymenochaetaceae</taxon>
        <taxon>Pyrrhoderma</taxon>
    </lineage>
</organism>
<reference evidence="2 3" key="1">
    <citation type="journal article" date="2017" name="Mol. Ecol.">
        <title>Comparative and population genomic landscape of Phellinus noxius: A hypervariable fungus causing root rot in trees.</title>
        <authorList>
            <person name="Chung C.L."/>
            <person name="Lee T.J."/>
            <person name="Akiba M."/>
            <person name="Lee H.H."/>
            <person name="Kuo T.H."/>
            <person name="Liu D."/>
            <person name="Ke H.M."/>
            <person name="Yokoi T."/>
            <person name="Roa M.B."/>
            <person name="Lu M.J."/>
            <person name="Chang Y.Y."/>
            <person name="Ann P.J."/>
            <person name="Tsai J.N."/>
            <person name="Chen C.Y."/>
            <person name="Tzean S.S."/>
            <person name="Ota Y."/>
            <person name="Hattori T."/>
            <person name="Sahashi N."/>
            <person name="Liou R.F."/>
            <person name="Kikuchi T."/>
            <person name="Tsai I.J."/>
        </authorList>
    </citation>
    <scope>NUCLEOTIDE SEQUENCE [LARGE SCALE GENOMIC DNA]</scope>
    <source>
        <strain evidence="2 3">FFPRI411160</strain>
    </source>
</reference>
<feature type="transmembrane region" description="Helical" evidence="1">
    <location>
        <begin position="96"/>
        <end position="120"/>
    </location>
</feature>
<dbReference type="AlphaFoldDB" id="A0A286UT87"/>
<evidence type="ECO:0000256" key="1">
    <source>
        <dbReference type="SAM" id="Phobius"/>
    </source>
</evidence>
<dbReference type="OrthoDB" id="3354157at2759"/>
<name>A0A286UT87_9AGAM</name>
<dbReference type="InParanoid" id="A0A286UT87"/>
<evidence type="ECO:0000313" key="2">
    <source>
        <dbReference type="EMBL" id="PAV22826.1"/>
    </source>
</evidence>
<evidence type="ECO:0000313" key="3">
    <source>
        <dbReference type="Proteomes" id="UP000217199"/>
    </source>
</evidence>
<gene>
    <name evidence="2" type="ORF">PNOK_0278300</name>
</gene>
<comment type="caution">
    <text evidence="2">The sequence shown here is derived from an EMBL/GenBank/DDBJ whole genome shotgun (WGS) entry which is preliminary data.</text>
</comment>
<feature type="transmembrane region" description="Helical" evidence="1">
    <location>
        <begin position="71"/>
        <end position="90"/>
    </location>
</feature>
<dbReference type="EMBL" id="NBII01000002">
    <property type="protein sequence ID" value="PAV22826.1"/>
    <property type="molecule type" value="Genomic_DNA"/>
</dbReference>
<keyword evidence="1" id="KW-1133">Transmembrane helix</keyword>
<feature type="transmembrane region" description="Helical" evidence="1">
    <location>
        <begin position="30"/>
        <end position="50"/>
    </location>
</feature>
<dbReference type="Proteomes" id="UP000217199">
    <property type="component" value="Unassembled WGS sequence"/>
</dbReference>
<keyword evidence="1" id="KW-0472">Membrane</keyword>
<keyword evidence="3" id="KW-1185">Reference proteome</keyword>